<dbReference type="PANTHER" id="PTHR21443">
    <property type="entry name" value="CONSERVED OLIGOMERIC GOLGI COMPLEX COMPONENT 7"/>
    <property type="match status" value="1"/>
</dbReference>
<evidence type="ECO:0000313" key="10">
    <source>
        <dbReference type="Proteomes" id="UP001140074"/>
    </source>
</evidence>
<organism evidence="9 10">
    <name type="scientific">Coemansia aciculifera</name>
    <dbReference type="NCBI Taxonomy" id="417176"/>
    <lineage>
        <taxon>Eukaryota</taxon>
        <taxon>Fungi</taxon>
        <taxon>Fungi incertae sedis</taxon>
        <taxon>Zoopagomycota</taxon>
        <taxon>Kickxellomycotina</taxon>
        <taxon>Kickxellomycetes</taxon>
        <taxon>Kickxellales</taxon>
        <taxon>Kickxellaceae</taxon>
        <taxon>Coemansia</taxon>
    </lineage>
</organism>
<name>A0A9W8M3P8_9FUNG</name>
<dbReference type="AlphaFoldDB" id="A0A9W8M3P8"/>
<evidence type="ECO:0000256" key="8">
    <source>
        <dbReference type="ARBA" id="ARBA00031345"/>
    </source>
</evidence>
<keyword evidence="5" id="KW-0653">Protein transport</keyword>
<dbReference type="GO" id="GO:0006890">
    <property type="term" value="P:retrograde vesicle-mediated transport, Golgi to endoplasmic reticulum"/>
    <property type="evidence" value="ECO:0007669"/>
    <property type="project" value="TreeGrafter"/>
</dbReference>
<sequence length="822" mass="88803">MEIRLDSFSAPSFDVKAWVNDQLAELDGASAFDDEGGVAGQQSADALAQRLTTQLHFLATNAQQGNDRIKARFRHQVTQLTRDISALTKLVQETQESISEFSATVDARAQSARAVQRIVDIDVVRTQLERTVVALDNMRSYSNLPQKVGALVASGDLSQAWDLVDGVERVGSSKEGVAAANIDTIQGFREQLTLATTQRLSEAAAGHNAEQMVEAARLLAAHGLGNTIRTTYLKQRLEIGTGVVQSAIAEHVNTSGGDIHAVLSVITDLLAQERAFIEAASMQSPESLLEAVFEGLLELVAPTMQRAVRDSQRHQQATAATDGGLDTAPTIDIYRLVTAFYSDVLDVLDSCSLSVGDNTAERSALLARPIPKSLKLLLEPFIPCMDKIAKAEFVRIRATGLAKLKDTELDYNRTELFIREASQAMREVFVDIEQSVERTLDVLPVSMAEGIATSVAGLVDDISAWLVGKITGVSEHAGVSPSDLKDYTQLVTLKGGQKTKAKLESAVYQTLSAGQKLESVSNVIGVTVLIRLLEQFAAAMLESMGKHWGEALAMATSLAIPARLLVAVCMESCTTPAELMEKVSRIAVSPEGLPLAAAQRISGAVDRASHVAASVSFFMLTSAFRPALSRIARLGAWHEQRTSKSSMNIEVPQFSSSPSEEAVDIGEKMHILLPELEQIDMMDTQFVRGAELEGIVPPLYSFMLAWLREDADVQAKQRQQLEAESMMPVLCLVLEVVLQNMARQLCLIKPPLSGHGKQQLAADVDYVASVVSSFTALSSSVEFEEVVFALRPDSDDQDAAASSNTSAEALAVRAKMRALLAE</sequence>
<keyword evidence="7" id="KW-0472">Membrane</keyword>
<evidence type="ECO:0000256" key="4">
    <source>
        <dbReference type="ARBA" id="ARBA00022448"/>
    </source>
</evidence>
<keyword evidence="4" id="KW-0813">Transport</keyword>
<comment type="similarity">
    <text evidence="2">Belongs to the COG7 family.</text>
</comment>
<comment type="subcellular location">
    <subcellularLocation>
        <location evidence="1">Golgi apparatus membrane</location>
        <topology evidence="1">Peripheral membrane protein</topology>
    </subcellularLocation>
</comment>
<evidence type="ECO:0000256" key="6">
    <source>
        <dbReference type="ARBA" id="ARBA00023034"/>
    </source>
</evidence>
<evidence type="ECO:0000256" key="2">
    <source>
        <dbReference type="ARBA" id="ARBA00005831"/>
    </source>
</evidence>
<proteinExistence type="inferred from homology"/>
<evidence type="ECO:0000256" key="7">
    <source>
        <dbReference type="ARBA" id="ARBA00023136"/>
    </source>
</evidence>
<evidence type="ECO:0000256" key="5">
    <source>
        <dbReference type="ARBA" id="ARBA00022927"/>
    </source>
</evidence>
<dbReference type="EMBL" id="JANBUY010000309">
    <property type="protein sequence ID" value="KAJ2860299.1"/>
    <property type="molecule type" value="Genomic_DNA"/>
</dbReference>
<reference evidence="9" key="1">
    <citation type="submission" date="2022-07" db="EMBL/GenBank/DDBJ databases">
        <title>Phylogenomic reconstructions and comparative analyses of Kickxellomycotina fungi.</title>
        <authorList>
            <person name="Reynolds N.K."/>
            <person name="Stajich J.E."/>
            <person name="Barry K."/>
            <person name="Grigoriev I.V."/>
            <person name="Crous P."/>
            <person name="Smith M.E."/>
        </authorList>
    </citation>
    <scope>NUCLEOTIDE SEQUENCE</scope>
    <source>
        <strain evidence="9">RSA 476</strain>
    </source>
</reference>
<evidence type="ECO:0000256" key="3">
    <source>
        <dbReference type="ARBA" id="ARBA00020984"/>
    </source>
</evidence>
<evidence type="ECO:0000313" key="9">
    <source>
        <dbReference type="EMBL" id="KAJ2860299.1"/>
    </source>
</evidence>
<dbReference type="PANTHER" id="PTHR21443:SF0">
    <property type="entry name" value="CONSERVED OLIGOMERIC GOLGI COMPLEX SUBUNIT 7"/>
    <property type="match status" value="1"/>
</dbReference>
<comment type="caution">
    <text evidence="9">The sequence shown here is derived from an EMBL/GenBank/DDBJ whole genome shotgun (WGS) entry which is preliminary data.</text>
</comment>
<gene>
    <name evidence="9" type="ORF">GGH94_005600</name>
</gene>
<dbReference type="InterPro" id="IPR019335">
    <property type="entry name" value="COG7"/>
</dbReference>
<evidence type="ECO:0000256" key="1">
    <source>
        <dbReference type="ARBA" id="ARBA00004395"/>
    </source>
</evidence>
<keyword evidence="10" id="KW-1185">Reference proteome</keyword>
<accession>A0A9W8M3P8</accession>
<dbReference type="GO" id="GO:0006886">
    <property type="term" value="P:intracellular protein transport"/>
    <property type="evidence" value="ECO:0007669"/>
    <property type="project" value="InterPro"/>
</dbReference>
<dbReference type="Proteomes" id="UP001140074">
    <property type="component" value="Unassembled WGS sequence"/>
</dbReference>
<dbReference type="GO" id="GO:0017119">
    <property type="term" value="C:Golgi transport complex"/>
    <property type="evidence" value="ECO:0007669"/>
    <property type="project" value="InterPro"/>
</dbReference>
<protein>
    <recommendedName>
        <fullName evidence="3">Conserved oligomeric Golgi complex subunit 7</fullName>
    </recommendedName>
    <alternativeName>
        <fullName evidence="8">Component of oligomeric Golgi complex 7</fullName>
    </alternativeName>
</protein>
<dbReference type="GO" id="GO:0007030">
    <property type="term" value="P:Golgi organization"/>
    <property type="evidence" value="ECO:0007669"/>
    <property type="project" value="TreeGrafter"/>
</dbReference>
<dbReference type="GO" id="GO:0000139">
    <property type="term" value="C:Golgi membrane"/>
    <property type="evidence" value="ECO:0007669"/>
    <property type="project" value="UniProtKB-SubCell"/>
</dbReference>
<keyword evidence="6" id="KW-0333">Golgi apparatus</keyword>